<dbReference type="InterPro" id="IPR005467">
    <property type="entry name" value="His_kinase_dom"/>
</dbReference>
<keyword evidence="8" id="KW-0902">Two-component regulatory system</keyword>
<dbReference type="Pfam" id="PF00672">
    <property type="entry name" value="HAMP"/>
    <property type="match status" value="1"/>
</dbReference>
<dbReference type="PROSITE" id="PS50885">
    <property type="entry name" value="HAMP"/>
    <property type="match status" value="1"/>
</dbReference>
<dbReference type="Pfam" id="PF02518">
    <property type="entry name" value="HATPase_c"/>
    <property type="match status" value="1"/>
</dbReference>
<feature type="domain" description="Histidine kinase" evidence="9">
    <location>
        <begin position="64"/>
        <end position="224"/>
    </location>
</feature>
<comment type="caution">
    <text evidence="11">The sequence shown here is derived from an EMBL/GenBank/DDBJ whole genome shotgun (WGS) entry which is preliminary data.</text>
</comment>
<dbReference type="CDD" id="cd00075">
    <property type="entry name" value="HATPase"/>
    <property type="match status" value="1"/>
</dbReference>
<dbReference type="PANTHER" id="PTHR45436:SF5">
    <property type="entry name" value="SENSOR HISTIDINE KINASE TRCS"/>
    <property type="match status" value="1"/>
</dbReference>
<dbReference type="CDD" id="cd06225">
    <property type="entry name" value="HAMP"/>
    <property type="match status" value="1"/>
</dbReference>
<dbReference type="SUPFAM" id="SSF158472">
    <property type="entry name" value="HAMP domain-like"/>
    <property type="match status" value="1"/>
</dbReference>
<evidence type="ECO:0000256" key="7">
    <source>
        <dbReference type="ARBA" id="ARBA00022989"/>
    </source>
</evidence>
<dbReference type="GO" id="GO:0000155">
    <property type="term" value="F:phosphorelay sensor kinase activity"/>
    <property type="evidence" value="ECO:0007669"/>
    <property type="project" value="InterPro"/>
</dbReference>
<evidence type="ECO:0000256" key="2">
    <source>
        <dbReference type="ARBA" id="ARBA00012438"/>
    </source>
</evidence>
<evidence type="ECO:0000256" key="1">
    <source>
        <dbReference type="ARBA" id="ARBA00000085"/>
    </source>
</evidence>
<keyword evidence="7" id="KW-0472">Membrane</keyword>
<gene>
    <name evidence="11" type="ORF">S01H1_79501</name>
</gene>
<evidence type="ECO:0000256" key="6">
    <source>
        <dbReference type="ARBA" id="ARBA00022777"/>
    </source>
</evidence>
<reference evidence="11" key="1">
    <citation type="journal article" date="2014" name="Front. Microbiol.">
        <title>High frequency of phylogenetically diverse reductive dehalogenase-homologous genes in deep subseafloor sedimentary metagenomes.</title>
        <authorList>
            <person name="Kawai M."/>
            <person name="Futagami T."/>
            <person name="Toyoda A."/>
            <person name="Takaki Y."/>
            <person name="Nishi S."/>
            <person name="Hori S."/>
            <person name="Arai W."/>
            <person name="Tsubouchi T."/>
            <person name="Morono Y."/>
            <person name="Uchiyama I."/>
            <person name="Ito T."/>
            <person name="Fujiyama A."/>
            <person name="Inagaki F."/>
            <person name="Takami H."/>
        </authorList>
    </citation>
    <scope>NUCLEOTIDE SEQUENCE</scope>
    <source>
        <strain evidence="11">Expedition CK06-06</strain>
    </source>
</reference>
<dbReference type="PROSITE" id="PS50109">
    <property type="entry name" value="HIS_KIN"/>
    <property type="match status" value="1"/>
</dbReference>
<accession>X0Z217</accession>
<feature type="non-terminal residue" evidence="11">
    <location>
        <position position="1"/>
    </location>
</feature>
<dbReference type="EC" id="2.7.13.3" evidence="2"/>
<dbReference type="InterPro" id="IPR003594">
    <property type="entry name" value="HATPase_dom"/>
</dbReference>
<keyword evidence="6" id="KW-0418">Kinase</keyword>
<evidence type="ECO:0000256" key="4">
    <source>
        <dbReference type="ARBA" id="ARBA00022679"/>
    </source>
</evidence>
<dbReference type="SUPFAM" id="SSF55874">
    <property type="entry name" value="ATPase domain of HSP90 chaperone/DNA topoisomerase II/histidine kinase"/>
    <property type="match status" value="1"/>
</dbReference>
<name>X0Z217_9ZZZZ</name>
<evidence type="ECO:0000259" key="9">
    <source>
        <dbReference type="PROSITE" id="PS50109"/>
    </source>
</evidence>
<dbReference type="InterPro" id="IPR036097">
    <property type="entry name" value="HisK_dim/P_sf"/>
</dbReference>
<dbReference type="Gene3D" id="1.10.287.130">
    <property type="match status" value="1"/>
</dbReference>
<dbReference type="CDD" id="cd00082">
    <property type="entry name" value="HisKA"/>
    <property type="match status" value="1"/>
</dbReference>
<proteinExistence type="predicted"/>
<dbReference type="InterPro" id="IPR003660">
    <property type="entry name" value="HAMP_dom"/>
</dbReference>
<dbReference type="SUPFAM" id="SSF47384">
    <property type="entry name" value="Homodimeric domain of signal transducing histidine kinase"/>
    <property type="match status" value="1"/>
</dbReference>
<feature type="domain" description="HAMP" evidence="10">
    <location>
        <begin position="3"/>
        <end position="56"/>
    </location>
</feature>
<evidence type="ECO:0000313" key="11">
    <source>
        <dbReference type="EMBL" id="GAG52602.1"/>
    </source>
</evidence>
<dbReference type="SMART" id="SM00304">
    <property type="entry name" value="HAMP"/>
    <property type="match status" value="1"/>
</dbReference>
<dbReference type="AlphaFoldDB" id="X0Z217"/>
<keyword evidence="3" id="KW-0597">Phosphoprotein</keyword>
<dbReference type="InterPro" id="IPR036890">
    <property type="entry name" value="HATPase_C_sf"/>
</dbReference>
<evidence type="ECO:0000259" key="10">
    <source>
        <dbReference type="PROSITE" id="PS50885"/>
    </source>
</evidence>
<dbReference type="Gene3D" id="6.10.340.10">
    <property type="match status" value="1"/>
</dbReference>
<dbReference type="Pfam" id="PF00512">
    <property type="entry name" value="HisKA"/>
    <property type="match status" value="1"/>
</dbReference>
<dbReference type="FunFam" id="1.10.287.130:FF:000001">
    <property type="entry name" value="Two-component sensor histidine kinase"/>
    <property type="match status" value="1"/>
</dbReference>
<organism evidence="11">
    <name type="scientific">marine sediment metagenome</name>
    <dbReference type="NCBI Taxonomy" id="412755"/>
    <lineage>
        <taxon>unclassified sequences</taxon>
        <taxon>metagenomes</taxon>
        <taxon>ecological metagenomes</taxon>
    </lineage>
</organism>
<evidence type="ECO:0000256" key="5">
    <source>
        <dbReference type="ARBA" id="ARBA00022692"/>
    </source>
</evidence>
<protein>
    <recommendedName>
        <fullName evidence="2">histidine kinase</fullName>
        <ecNumber evidence="2">2.7.13.3</ecNumber>
    </recommendedName>
</protein>
<dbReference type="InterPro" id="IPR003661">
    <property type="entry name" value="HisK_dim/P_dom"/>
</dbReference>
<dbReference type="GO" id="GO:0005886">
    <property type="term" value="C:plasma membrane"/>
    <property type="evidence" value="ECO:0007669"/>
    <property type="project" value="TreeGrafter"/>
</dbReference>
<keyword evidence="5" id="KW-0812">Transmembrane</keyword>
<dbReference type="PANTHER" id="PTHR45436">
    <property type="entry name" value="SENSOR HISTIDINE KINASE YKOH"/>
    <property type="match status" value="1"/>
</dbReference>
<sequence>LARRSLAPIGEIARQARDYTAAHLDRRIRTRPGGDEVAELTRVINEMLSRLEAAFRAQERFVADASHELKTPLSVMLAEAQVLLQQDRTPEEYDQFVASAQDQLRQLVRLVDSLLTLARADAGFPLAQVQPVSINEVVMEAVERCGLLARHREVRLVPTLAPLAEDGVEALVDGDPALLRATIDNLIRNAVRYSPVEGAVEVEVRVNDQEVDVAVRDNGPGIPS</sequence>
<evidence type="ECO:0000256" key="3">
    <source>
        <dbReference type="ARBA" id="ARBA00022553"/>
    </source>
</evidence>
<evidence type="ECO:0000256" key="8">
    <source>
        <dbReference type="ARBA" id="ARBA00023012"/>
    </source>
</evidence>
<dbReference type="InterPro" id="IPR050428">
    <property type="entry name" value="TCS_sensor_his_kinase"/>
</dbReference>
<comment type="catalytic activity">
    <reaction evidence="1">
        <text>ATP + protein L-histidine = ADP + protein N-phospho-L-histidine.</text>
        <dbReference type="EC" id="2.7.13.3"/>
    </reaction>
</comment>
<keyword evidence="4" id="KW-0808">Transferase</keyword>
<keyword evidence="7" id="KW-1133">Transmembrane helix</keyword>
<dbReference type="EMBL" id="BARS01053600">
    <property type="protein sequence ID" value="GAG52602.1"/>
    <property type="molecule type" value="Genomic_DNA"/>
</dbReference>
<dbReference type="SMART" id="SM00388">
    <property type="entry name" value="HisKA"/>
    <property type="match status" value="1"/>
</dbReference>
<dbReference type="Gene3D" id="3.30.565.10">
    <property type="entry name" value="Histidine kinase-like ATPase, C-terminal domain"/>
    <property type="match status" value="1"/>
</dbReference>
<feature type="non-terminal residue" evidence="11">
    <location>
        <position position="224"/>
    </location>
</feature>